<dbReference type="Proteomes" id="UP001597417">
    <property type="component" value="Unassembled WGS sequence"/>
</dbReference>
<organism evidence="1 2">
    <name type="scientific">Amycolatopsis pigmentata</name>
    <dbReference type="NCBI Taxonomy" id="450801"/>
    <lineage>
        <taxon>Bacteria</taxon>
        <taxon>Bacillati</taxon>
        <taxon>Actinomycetota</taxon>
        <taxon>Actinomycetes</taxon>
        <taxon>Pseudonocardiales</taxon>
        <taxon>Pseudonocardiaceae</taxon>
        <taxon>Amycolatopsis</taxon>
    </lineage>
</organism>
<reference evidence="2" key="1">
    <citation type="journal article" date="2019" name="Int. J. Syst. Evol. Microbiol.">
        <title>The Global Catalogue of Microorganisms (GCM) 10K type strain sequencing project: providing services to taxonomists for standard genome sequencing and annotation.</title>
        <authorList>
            <consortium name="The Broad Institute Genomics Platform"/>
            <consortium name="The Broad Institute Genome Sequencing Center for Infectious Disease"/>
            <person name="Wu L."/>
            <person name="Ma J."/>
        </authorList>
    </citation>
    <scope>NUCLEOTIDE SEQUENCE [LARGE SCALE GENOMIC DNA]</scope>
    <source>
        <strain evidence="2">CGMCC 4.7645</strain>
    </source>
</reference>
<evidence type="ECO:0000313" key="2">
    <source>
        <dbReference type="Proteomes" id="UP001597417"/>
    </source>
</evidence>
<evidence type="ECO:0000313" key="1">
    <source>
        <dbReference type="EMBL" id="MFD2418507.1"/>
    </source>
</evidence>
<proteinExistence type="predicted"/>
<sequence>MVEAQGSPGRWRSKRIRPYALTGGRTTVRYPLLVETLISVPRYD</sequence>
<dbReference type="EMBL" id="JBHUKR010000008">
    <property type="protein sequence ID" value="MFD2418507.1"/>
    <property type="molecule type" value="Genomic_DNA"/>
</dbReference>
<name>A0ABW5FXF6_9PSEU</name>
<keyword evidence="2" id="KW-1185">Reference proteome</keyword>
<comment type="caution">
    <text evidence="1">The sequence shown here is derived from an EMBL/GenBank/DDBJ whole genome shotgun (WGS) entry which is preliminary data.</text>
</comment>
<accession>A0ABW5FXF6</accession>
<feature type="non-terminal residue" evidence="1">
    <location>
        <position position="44"/>
    </location>
</feature>
<protein>
    <submittedName>
        <fullName evidence="1">DUF742 domain-containing protein</fullName>
    </submittedName>
</protein>
<gene>
    <name evidence="1" type="ORF">ACFSXZ_19465</name>
</gene>